<dbReference type="EMBL" id="CP001279">
    <property type="protein sequence ID" value="ACM92982.1"/>
    <property type="molecule type" value="Genomic_DNA"/>
</dbReference>
<gene>
    <name evidence="2" type="ordered locus">NAMH_0672</name>
</gene>
<keyword evidence="1" id="KW-1133">Transmembrane helix</keyword>
<organism evidence="2 3">
    <name type="scientific">Nautilia profundicola (strain ATCC BAA-1463 / DSM 18972 / AmH)</name>
    <dbReference type="NCBI Taxonomy" id="598659"/>
    <lineage>
        <taxon>Bacteria</taxon>
        <taxon>Pseudomonadati</taxon>
        <taxon>Campylobacterota</taxon>
        <taxon>Epsilonproteobacteria</taxon>
        <taxon>Nautiliales</taxon>
        <taxon>Nautiliaceae</taxon>
        <taxon>Nautilia</taxon>
    </lineage>
</organism>
<dbReference type="OrthoDB" id="5372842at2"/>
<dbReference type="Proteomes" id="UP000000448">
    <property type="component" value="Chromosome"/>
</dbReference>
<feature type="transmembrane region" description="Helical" evidence="1">
    <location>
        <begin position="135"/>
        <end position="156"/>
    </location>
</feature>
<name>B9L8X7_NAUPA</name>
<keyword evidence="1" id="KW-0472">Membrane</keyword>
<evidence type="ECO:0000313" key="3">
    <source>
        <dbReference type="Proteomes" id="UP000000448"/>
    </source>
</evidence>
<evidence type="ECO:0000313" key="2">
    <source>
        <dbReference type="EMBL" id="ACM92982.1"/>
    </source>
</evidence>
<feature type="transmembrane region" description="Helical" evidence="1">
    <location>
        <begin position="193"/>
        <end position="220"/>
    </location>
</feature>
<evidence type="ECO:0000256" key="1">
    <source>
        <dbReference type="SAM" id="Phobius"/>
    </source>
</evidence>
<feature type="transmembrane region" description="Helical" evidence="1">
    <location>
        <begin position="81"/>
        <end position="100"/>
    </location>
</feature>
<protein>
    <submittedName>
        <fullName evidence="2">Membrane protein</fullName>
    </submittedName>
</protein>
<feature type="transmembrane region" description="Helical" evidence="1">
    <location>
        <begin position="232"/>
        <end position="256"/>
    </location>
</feature>
<reference evidence="2 3" key="1">
    <citation type="journal article" date="2009" name="PLoS Genet.">
        <title>Adaptations to submarine hydrothermal environments exemplified by the genome of Nautilia profundicola.</title>
        <authorList>
            <person name="Campbell B.J."/>
            <person name="Smith J.L."/>
            <person name="Hanson T.E."/>
            <person name="Klotz M.G."/>
            <person name="Stein L.Y."/>
            <person name="Lee C.K."/>
            <person name="Wu D."/>
            <person name="Robinson J.M."/>
            <person name="Khouri H.M."/>
            <person name="Eisen J.A."/>
            <person name="Cary S.C."/>
        </authorList>
    </citation>
    <scope>NUCLEOTIDE SEQUENCE [LARGE SCALE GENOMIC DNA]</scope>
    <source>
        <strain evidence="3">ATCC BAA-1463 / DSM 18972 / AmH</strain>
    </source>
</reference>
<dbReference type="AlphaFoldDB" id="B9L8X7"/>
<feature type="transmembrane region" description="Helical" evidence="1">
    <location>
        <begin position="43"/>
        <end position="60"/>
    </location>
</feature>
<dbReference type="HOGENOM" id="CLU_1064876_0_0_7"/>
<dbReference type="KEGG" id="nam:NAMH_0672"/>
<keyword evidence="1" id="KW-0812">Transmembrane</keyword>
<accession>B9L8X7</accession>
<dbReference type="STRING" id="598659.NAMH_0672"/>
<dbReference type="RefSeq" id="WP_015902034.1">
    <property type="nucleotide sequence ID" value="NC_012115.1"/>
</dbReference>
<keyword evidence="3" id="KW-1185">Reference proteome</keyword>
<sequence length="261" mass="30210">MKDIFKYTFLTVAEIKKFLLVIILVSILSIIQAYPVISIVSFIFEKLIYLSIGVLLIYLIRITDNDKEYFATLEKQPFSTFLLHFIPSAMGIMLGGFIIVTLFATFFIIILKFTGSIFILANPHDFLLAVSKTSFITKVLLGFFSVYLLFYSYVFLGKLGEALSKETFKESFLSIISSIIDFKFWIKTFNLKYVVIYFVWSVLTSIIYTIIAFAYLFYIFPLILNHPNMTIIIIPLLVAITTIMTYFTFFSAYFAYKTTRD</sequence>
<proteinExistence type="predicted"/>
<feature type="transmembrane region" description="Helical" evidence="1">
    <location>
        <begin position="106"/>
        <end position="123"/>
    </location>
</feature>